<accession>A0A392SEZ7</accession>
<feature type="region of interest" description="Disordered" evidence="1">
    <location>
        <begin position="1"/>
        <end position="20"/>
    </location>
</feature>
<dbReference type="AlphaFoldDB" id="A0A392SEZ7"/>
<feature type="non-terminal residue" evidence="2">
    <location>
        <position position="37"/>
    </location>
</feature>
<reference evidence="2 3" key="1">
    <citation type="journal article" date="2018" name="Front. Plant Sci.">
        <title>Red Clover (Trifolium pratense) and Zigzag Clover (T. medium) - A Picture of Genomic Similarities and Differences.</title>
        <authorList>
            <person name="Dluhosova J."/>
            <person name="Istvanek J."/>
            <person name="Nedelnik J."/>
            <person name="Repkova J."/>
        </authorList>
    </citation>
    <scope>NUCLEOTIDE SEQUENCE [LARGE SCALE GENOMIC DNA]</scope>
    <source>
        <strain evidence="3">cv. 10/8</strain>
        <tissue evidence="2">Leaf</tissue>
    </source>
</reference>
<protein>
    <submittedName>
        <fullName evidence="2">Uncharacterized protein</fullName>
    </submittedName>
</protein>
<dbReference type="Proteomes" id="UP000265520">
    <property type="component" value="Unassembled WGS sequence"/>
</dbReference>
<evidence type="ECO:0000313" key="2">
    <source>
        <dbReference type="EMBL" id="MCI46764.1"/>
    </source>
</evidence>
<proteinExistence type="predicted"/>
<organism evidence="2 3">
    <name type="scientific">Trifolium medium</name>
    <dbReference type="NCBI Taxonomy" id="97028"/>
    <lineage>
        <taxon>Eukaryota</taxon>
        <taxon>Viridiplantae</taxon>
        <taxon>Streptophyta</taxon>
        <taxon>Embryophyta</taxon>
        <taxon>Tracheophyta</taxon>
        <taxon>Spermatophyta</taxon>
        <taxon>Magnoliopsida</taxon>
        <taxon>eudicotyledons</taxon>
        <taxon>Gunneridae</taxon>
        <taxon>Pentapetalae</taxon>
        <taxon>rosids</taxon>
        <taxon>fabids</taxon>
        <taxon>Fabales</taxon>
        <taxon>Fabaceae</taxon>
        <taxon>Papilionoideae</taxon>
        <taxon>50 kb inversion clade</taxon>
        <taxon>NPAAA clade</taxon>
        <taxon>Hologalegina</taxon>
        <taxon>IRL clade</taxon>
        <taxon>Trifolieae</taxon>
        <taxon>Trifolium</taxon>
    </lineage>
</organism>
<evidence type="ECO:0000313" key="3">
    <source>
        <dbReference type="Proteomes" id="UP000265520"/>
    </source>
</evidence>
<sequence length="37" mass="4379">MREKEERSAPIREGAAMRLTEYAPERKDGFVNRLNKE</sequence>
<evidence type="ECO:0000256" key="1">
    <source>
        <dbReference type="SAM" id="MobiDB-lite"/>
    </source>
</evidence>
<keyword evidence="3" id="KW-1185">Reference proteome</keyword>
<dbReference type="EMBL" id="LXQA010362359">
    <property type="protein sequence ID" value="MCI46764.1"/>
    <property type="molecule type" value="Genomic_DNA"/>
</dbReference>
<comment type="caution">
    <text evidence="2">The sequence shown here is derived from an EMBL/GenBank/DDBJ whole genome shotgun (WGS) entry which is preliminary data.</text>
</comment>
<feature type="compositionally biased region" description="Basic and acidic residues" evidence="1">
    <location>
        <begin position="1"/>
        <end position="10"/>
    </location>
</feature>
<name>A0A392SEZ7_9FABA</name>